<reference evidence="1 2" key="1">
    <citation type="journal article" date="2016" name="Genome Biol. Evol.">
        <title>Gene Family Evolution Reflects Adaptation to Soil Environmental Stressors in the Genome of the Collembolan Orchesella cincta.</title>
        <authorList>
            <person name="Faddeeva-Vakhrusheva A."/>
            <person name="Derks M.F."/>
            <person name="Anvar S.Y."/>
            <person name="Agamennone V."/>
            <person name="Suring W."/>
            <person name="Smit S."/>
            <person name="van Straalen N.M."/>
            <person name="Roelofs D."/>
        </authorList>
    </citation>
    <scope>NUCLEOTIDE SEQUENCE [LARGE SCALE GENOMIC DNA]</scope>
    <source>
        <tissue evidence="1">Mixed pool</tissue>
    </source>
</reference>
<name>A0A1D2MPN2_ORCCI</name>
<accession>A0A1D2MPN2</accession>
<organism evidence="1 2">
    <name type="scientific">Orchesella cincta</name>
    <name type="common">Springtail</name>
    <name type="synonym">Podura cincta</name>
    <dbReference type="NCBI Taxonomy" id="48709"/>
    <lineage>
        <taxon>Eukaryota</taxon>
        <taxon>Metazoa</taxon>
        <taxon>Ecdysozoa</taxon>
        <taxon>Arthropoda</taxon>
        <taxon>Hexapoda</taxon>
        <taxon>Collembola</taxon>
        <taxon>Entomobryomorpha</taxon>
        <taxon>Entomobryoidea</taxon>
        <taxon>Orchesellidae</taxon>
        <taxon>Orchesellinae</taxon>
        <taxon>Orchesella</taxon>
    </lineage>
</organism>
<sequence>MRNNLVEGKQIDEKSNQWFGATVRSSGEDGIILVSEMGFYPYINVHLMYYFSTHVLIVNHV</sequence>
<protein>
    <submittedName>
        <fullName evidence="1">Uncharacterized protein</fullName>
    </submittedName>
</protein>
<keyword evidence="2" id="KW-1185">Reference proteome</keyword>
<dbReference type="OrthoDB" id="5317514at2759"/>
<dbReference type="EMBL" id="LJIJ01000728">
    <property type="protein sequence ID" value="ODM94966.1"/>
    <property type="molecule type" value="Genomic_DNA"/>
</dbReference>
<dbReference type="Proteomes" id="UP000094527">
    <property type="component" value="Unassembled WGS sequence"/>
</dbReference>
<evidence type="ECO:0000313" key="2">
    <source>
        <dbReference type="Proteomes" id="UP000094527"/>
    </source>
</evidence>
<evidence type="ECO:0000313" key="1">
    <source>
        <dbReference type="EMBL" id="ODM94966.1"/>
    </source>
</evidence>
<dbReference type="AlphaFoldDB" id="A0A1D2MPN2"/>
<comment type="caution">
    <text evidence="1">The sequence shown here is derived from an EMBL/GenBank/DDBJ whole genome shotgun (WGS) entry which is preliminary data.</text>
</comment>
<proteinExistence type="predicted"/>
<gene>
    <name evidence="1" type="ORF">Ocin01_11720</name>
</gene>